<dbReference type="Gene3D" id="3.40.50.300">
    <property type="entry name" value="P-loop containing nucleotide triphosphate hydrolases"/>
    <property type="match status" value="1"/>
</dbReference>
<evidence type="ECO:0000313" key="4">
    <source>
        <dbReference type="EMBL" id="POH84838.1"/>
    </source>
</evidence>
<dbReference type="PANTHER" id="PTHR42794:SF2">
    <property type="entry name" value="ABC TRANSPORTER ATP-BINDING PROTEIN"/>
    <property type="match status" value="1"/>
</dbReference>
<dbReference type="InterPro" id="IPR027417">
    <property type="entry name" value="P-loop_NTPase"/>
</dbReference>
<comment type="caution">
    <text evidence="4">The sequence shown here is derived from an EMBL/GenBank/DDBJ whole genome shotgun (WGS) entry which is preliminary data.</text>
</comment>
<accession>A0A2S4ATT3</accession>
<dbReference type="GO" id="GO:0016887">
    <property type="term" value="F:ATP hydrolysis activity"/>
    <property type="evidence" value="ECO:0007669"/>
    <property type="project" value="InterPro"/>
</dbReference>
<proteinExistence type="predicted"/>
<protein>
    <submittedName>
        <fullName evidence="4">ABC transporter ATP-binding protein</fullName>
    </submittedName>
</protein>
<dbReference type="OrthoDB" id="5292475at2"/>
<keyword evidence="1" id="KW-0547">Nucleotide-binding</keyword>
<dbReference type="InterPro" id="IPR003593">
    <property type="entry name" value="AAA+_ATPase"/>
</dbReference>
<evidence type="ECO:0000256" key="1">
    <source>
        <dbReference type="ARBA" id="ARBA00022741"/>
    </source>
</evidence>
<evidence type="ECO:0000256" key="2">
    <source>
        <dbReference type="ARBA" id="ARBA00022840"/>
    </source>
</evidence>
<dbReference type="SUPFAM" id="SSF52540">
    <property type="entry name" value="P-loop containing nucleoside triphosphate hydrolases"/>
    <property type="match status" value="1"/>
</dbReference>
<dbReference type="Pfam" id="PF00005">
    <property type="entry name" value="ABC_tran"/>
    <property type="match status" value="1"/>
</dbReference>
<keyword evidence="2 4" id="KW-0067">ATP-binding</keyword>
<gene>
    <name evidence="4" type="ORF">CXK91_02445</name>
</gene>
<dbReference type="PROSITE" id="PS50893">
    <property type="entry name" value="ABC_TRANSPORTER_2"/>
    <property type="match status" value="1"/>
</dbReference>
<dbReference type="CDD" id="cd03214">
    <property type="entry name" value="ABC_Iron-Siderophores_B12_Hemin"/>
    <property type="match status" value="1"/>
</dbReference>
<organism evidence="4 5">
    <name type="scientific">Stutzerimonas stutzeri</name>
    <name type="common">Pseudomonas stutzeri</name>
    <dbReference type="NCBI Taxonomy" id="316"/>
    <lineage>
        <taxon>Bacteria</taxon>
        <taxon>Pseudomonadati</taxon>
        <taxon>Pseudomonadota</taxon>
        <taxon>Gammaproteobacteria</taxon>
        <taxon>Pseudomonadales</taxon>
        <taxon>Pseudomonadaceae</taxon>
        <taxon>Stutzerimonas</taxon>
    </lineage>
</organism>
<dbReference type="EMBL" id="PPXG01000001">
    <property type="protein sequence ID" value="POH84838.1"/>
    <property type="molecule type" value="Genomic_DNA"/>
</dbReference>
<evidence type="ECO:0000259" key="3">
    <source>
        <dbReference type="PROSITE" id="PS50893"/>
    </source>
</evidence>
<reference evidence="4 5" key="1">
    <citation type="submission" date="2018-01" db="EMBL/GenBank/DDBJ databases">
        <title>Denitrification phenotypes of diverse strains of Pseudomonas stutzeri.</title>
        <authorList>
            <person name="Milligan D.A."/>
            <person name="Bergaust L."/>
            <person name="Bakken L.R."/>
            <person name="Frostegard A."/>
        </authorList>
    </citation>
    <scope>NUCLEOTIDE SEQUENCE [LARGE SCALE GENOMIC DNA]</scope>
    <source>
        <strain evidence="4 5">24a13</strain>
    </source>
</reference>
<evidence type="ECO:0000313" key="5">
    <source>
        <dbReference type="Proteomes" id="UP000237068"/>
    </source>
</evidence>
<feature type="domain" description="ABC transporter" evidence="3">
    <location>
        <begin position="2"/>
        <end position="238"/>
    </location>
</feature>
<dbReference type="InterPro" id="IPR003439">
    <property type="entry name" value="ABC_transporter-like_ATP-bd"/>
</dbReference>
<name>A0A2S4ATT3_STUST</name>
<dbReference type="AlphaFoldDB" id="A0A2S4ATT3"/>
<dbReference type="PANTHER" id="PTHR42794">
    <property type="entry name" value="HEMIN IMPORT ATP-BINDING PROTEIN HMUV"/>
    <property type="match status" value="1"/>
</dbReference>
<dbReference type="RefSeq" id="WP_103454794.1">
    <property type="nucleotide sequence ID" value="NZ_JAMOHQ010000001.1"/>
</dbReference>
<dbReference type="SMART" id="SM00382">
    <property type="entry name" value="AAA"/>
    <property type="match status" value="1"/>
</dbReference>
<dbReference type="Proteomes" id="UP000237068">
    <property type="component" value="Unassembled WGS sequence"/>
</dbReference>
<sequence length="322" mass="34718">MLRSESLCVGYAGQTLIGPLDLQLGAGRLVCLLGANGAGKSTLIRTLTGMQPATGGRVLLDGVELHTLGAGERARQLAVVLTDRVEAGLLTGFELAALGRYPHLGWSGRLGPDDRRQVCRALEAVDAMALAGKAVAAMSDGERQRVMLARALAQEPKVLVLDEITAFLDLPRRIEVLHLLQRLAREQQLAVLLCCHDLDLALRCADVLWLLDHRRNLHVGAPEDLVLDGSLAEAFSSSGLRFDTERGEWGMSRATGKPVRLTGEGAAHTWALRALERVGFHEAAAADLAVHAELGNYRLLSADREQVFARLGELVEAVEALR</sequence>
<dbReference type="GO" id="GO:0005524">
    <property type="term" value="F:ATP binding"/>
    <property type="evidence" value="ECO:0007669"/>
    <property type="project" value="UniProtKB-KW"/>
</dbReference>